<evidence type="ECO:0000313" key="1">
    <source>
        <dbReference type="EMBL" id="CAB4165164.1"/>
    </source>
</evidence>
<accession>A0A6J5PC77</accession>
<name>A0A6J5PC77_9CAUD</name>
<protein>
    <submittedName>
        <fullName evidence="1">Uncharacterized protein</fullName>
    </submittedName>
</protein>
<proteinExistence type="predicted"/>
<gene>
    <name evidence="1" type="ORF">UFOVP822_20</name>
</gene>
<reference evidence="1" key="1">
    <citation type="submission" date="2020-04" db="EMBL/GenBank/DDBJ databases">
        <authorList>
            <person name="Chiriac C."/>
            <person name="Salcher M."/>
            <person name="Ghai R."/>
            <person name="Kavagutti S V."/>
        </authorList>
    </citation>
    <scope>NUCLEOTIDE SEQUENCE</scope>
</reference>
<organism evidence="1">
    <name type="scientific">uncultured Caudovirales phage</name>
    <dbReference type="NCBI Taxonomy" id="2100421"/>
    <lineage>
        <taxon>Viruses</taxon>
        <taxon>Duplodnaviria</taxon>
        <taxon>Heunggongvirae</taxon>
        <taxon>Uroviricota</taxon>
        <taxon>Caudoviricetes</taxon>
        <taxon>Peduoviridae</taxon>
        <taxon>Maltschvirus</taxon>
        <taxon>Maltschvirus maltsch</taxon>
    </lineage>
</organism>
<sequence>MIYTVAALRTSVSAAAGAQCRKLLPDQTTADVIGYAAEYAWAKQNNIFPDLTFTSRKNGYDNITAGKRIDIKASTNFKARLLSSLDQKNPDVDIMILAIVQMPTVHFVGWCTINELRRPEHLLDLGYGPVYALEQGHPLLKPITAPKRKLASVAGSV</sequence>
<dbReference type="EMBL" id="LR796775">
    <property type="protein sequence ID" value="CAB4165164.1"/>
    <property type="molecule type" value="Genomic_DNA"/>
</dbReference>